<organism evidence="4 5">
    <name type="scientific">Adineta steineri</name>
    <dbReference type="NCBI Taxonomy" id="433720"/>
    <lineage>
        <taxon>Eukaryota</taxon>
        <taxon>Metazoa</taxon>
        <taxon>Spiralia</taxon>
        <taxon>Gnathifera</taxon>
        <taxon>Rotifera</taxon>
        <taxon>Eurotatoria</taxon>
        <taxon>Bdelloidea</taxon>
        <taxon>Adinetida</taxon>
        <taxon>Adinetidae</taxon>
        <taxon>Adineta</taxon>
    </lineage>
</organism>
<evidence type="ECO:0000313" key="4">
    <source>
        <dbReference type="EMBL" id="CAF3963162.1"/>
    </source>
</evidence>
<dbReference type="Proteomes" id="UP000663844">
    <property type="component" value="Unassembled WGS sequence"/>
</dbReference>
<keyword evidence="2" id="KW-0812">Transmembrane</keyword>
<sequence>MNIFKESLFSTSKSNSNTKNKKSRQNHLKTNNHAQEMNALSEPLLSSSENDSNNIELGTLDSDDDDDVTKLNTQRIVRSRHIKQQSTPAAHGGGSIVIVEKPILPQESLQAFAIRYRVPISQLKRLNNLQNDQDFYGLKYCRVPVRRFGILHEPSSTIVDLNEQLTTNTTVPITHLTQQNHHAFLNAMDQDLALMRAKVEQLIETPTTTLIPDQPKTVMMIRSTIKAKNDFSCDGADCGCRFWHILGAIILIALLIPIIYIYIYIKSPPTLIEHFP</sequence>
<dbReference type="PANTHER" id="PTHR20932:SF13">
    <property type="entry name" value="LD36653P"/>
    <property type="match status" value="1"/>
</dbReference>
<gene>
    <name evidence="4" type="ORF">OXD698_LOCUS27379</name>
</gene>
<feature type="transmembrane region" description="Helical" evidence="2">
    <location>
        <begin position="242"/>
        <end position="265"/>
    </location>
</feature>
<reference evidence="4" key="1">
    <citation type="submission" date="2021-02" db="EMBL/GenBank/DDBJ databases">
        <authorList>
            <person name="Nowell W R."/>
        </authorList>
    </citation>
    <scope>NUCLEOTIDE SEQUENCE</scope>
</reference>
<dbReference type="PROSITE" id="PS51782">
    <property type="entry name" value="LYSM"/>
    <property type="match status" value="1"/>
</dbReference>
<evidence type="ECO:0000256" key="2">
    <source>
        <dbReference type="SAM" id="Phobius"/>
    </source>
</evidence>
<proteinExistence type="predicted"/>
<comment type="caution">
    <text evidence="4">The sequence shown here is derived from an EMBL/GenBank/DDBJ whole genome shotgun (WGS) entry which is preliminary data.</text>
</comment>
<keyword evidence="2" id="KW-1133">Transmembrane helix</keyword>
<evidence type="ECO:0000313" key="5">
    <source>
        <dbReference type="Proteomes" id="UP000663844"/>
    </source>
</evidence>
<feature type="domain" description="LysM" evidence="3">
    <location>
        <begin position="99"/>
        <end position="143"/>
    </location>
</feature>
<evidence type="ECO:0000256" key="1">
    <source>
        <dbReference type="SAM" id="MobiDB-lite"/>
    </source>
</evidence>
<accession>A0A819LM84</accession>
<protein>
    <recommendedName>
        <fullName evidence="3">LysM domain-containing protein</fullName>
    </recommendedName>
</protein>
<dbReference type="InterPro" id="IPR018392">
    <property type="entry name" value="LysM"/>
</dbReference>
<dbReference type="AlphaFoldDB" id="A0A819LM84"/>
<feature type="compositionally biased region" description="Polar residues" evidence="1">
    <location>
        <begin position="44"/>
        <end position="56"/>
    </location>
</feature>
<dbReference type="EMBL" id="CAJOAZ010002831">
    <property type="protein sequence ID" value="CAF3963162.1"/>
    <property type="molecule type" value="Genomic_DNA"/>
</dbReference>
<keyword evidence="2" id="KW-0472">Membrane</keyword>
<dbReference type="InterPro" id="IPR045030">
    <property type="entry name" value="LYSM1-4"/>
</dbReference>
<evidence type="ECO:0000259" key="3">
    <source>
        <dbReference type="PROSITE" id="PS51782"/>
    </source>
</evidence>
<name>A0A819LM84_9BILA</name>
<feature type="region of interest" description="Disordered" evidence="1">
    <location>
        <begin position="1"/>
        <end position="68"/>
    </location>
</feature>
<dbReference type="PANTHER" id="PTHR20932">
    <property type="entry name" value="LYSM AND PUTATIVE PEPTIDOGLYCAN-BINDING DOMAIN-CONTAINING PROTEIN"/>
    <property type="match status" value="1"/>
</dbReference>